<accession>X1RJG1</accession>
<protein>
    <recommendedName>
        <fullName evidence="2">LptD C-terminal domain-containing protein</fullName>
    </recommendedName>
</protein>
<organism evidence="1">
    <name type="scientific">marine sediment metagenome</name>
    <dbReference type="NCBI Taxonomy" id="412755"/>
    <lineage>
        <taxon>unclassified sequences</taxon>
        <taxon>metagenomes</taxon>
        <taxon>ecological metagenomes</taxon>
    </lineage>
</organism>
<feature type="non-terminal residue" evidence="1">
    <location>
        <position position="263"/>
    </location>
</feature>
<dbReference type="EMBL" id="BARW01010822">
    <property type="protein sequence ID" value="GAI80892.1"/>
    <property type="molecule type" value="Genomic_DNA"/>
</dbReference>
<evidence type="ECO:0008006" key="2">
    <source>
        <dbReference type="Google" id="ProtNLM"/>
    </source>
</evidence>
<sequence length="263" mass="30357">FNFHSWIPLYFDIDDPSIEEIPVSPGVMVFSQNRLSTATTTIGYEYRDRDHFIHAAFTFTGWYPVFKLSYDFGGTPFVDSPPNGVEKPSTVSTDMSLNLEVSLPLDLTTSRWVTGMRPSVESRYSRAYFYYDSQNAYKSGMSFLDYRLYAYNYLKKAYRDILPRAGQVFDVRYVNTPFDDEQLGSTLAGTAVFYFPGLFRHQTLKILGAAQKQKPGRYLMGNLVSLPRGIENHTAVGLQKISFDYVFPMFYPDWNIWRAAYFK</sequence>
<evidence type="ECO:0000313" key="1">
    <source>
        <dbReference type="EMBL" id="GAI80892.1"/>
    </source>
</evidence>
<name>X1RJG1_9ZZZZ</name>
<reference evidence="1" key="1">
    <citation type="journal article" date="2014" name="Front. Microbiol.">
        <title>High frequency of phylogenetically diverse reductive dehalogenase-homologous genes in deep subseafloor sedimentary metagenomes.</title>
        <authorList>
            <person name="Kawai M."/>
            <person name="Futagami T."/>
            <person name="Toyoda A."/>
            <person name="Takaki Y."/>
            <person name="Nishi S."/>
            <person name="Hori S."/>
            <person name="Arai W."/>
            <person name="Tsubouchi T."/>
            <person name="Morono Y."/>
            <person name="Uchiyama I."/>
            <person name="Ito T."/>
            <person name="Fujiyama A."/>
            <person name="Inagaki F."/>
            <person name="Takami H."/>
        </authorList>
    </citation>
    <scope>NUCLEOTIDE SEQUENCE</scope>
    <source>
        <strain evidence="1">Expedition CK06-06</strain>
    </source>
</reference>
<dbReference type="AlphaFoldDB" id="X1RJG1"/>
<proteinExistence type="predicted"/>
<comment type="caution">
    <text evidence="1">The sequence shown here is derived from an EMBL/GenBank/DDBJ whole genome shotgun (WGS) entry which is preliminary data.</text>
</comment>
<gene>
    <name evidence="1" type="ORF">S12H4_21127</name>
</gene>
<feature type="non-terminal residue" evidence="1">
    <location>
        <position position="1"/>
    </location>
</feature>